<dbReference type="EMBL" id="BNCQ01000006">
    <property type="protein sequence ID" value="GIL99164.1"/>
    <property type="molecule type" value="Genomic_DNA"/>
</dbReference>
<gene>
    <name evidence="1" type="ORF">Vretimale_4353</name>
</gene>
<name>A0A8J4DGG0_9CHLO</name>
<comment type="caution">
    <text evidence="1">The sequence shown here is derived from an EMBL/GenBank/DDBJ whole genome shotgun (WGS) entry which is preliminary data.</text>
</comment>
<proteinExistence type="predicted"/>
<organism evidence="1 2">
    <name type="scientific">Volvox reticuliferus</name>
    <dbReference type="NCBI Taxonomy" id="1737510"/>
    <lineage>
        <taxon>Eukaryota</taxon>
        <taxon>Viridiplantae</taxon>
        <taxon>Chlorophyta</taxon>
        <taxon>core chlorophytes</taxon>
        <taxon>Chlorophyceae</taxon>
        <taxon>CS clade</taxon>
        <taxon>Chlamydomonadales</taxon>
        <taxon>Volvocaceae</taxon>
        <taxon>Volvox</taxon>
    </lineage>
</organism>
<dbReference type="Proteomes" id="UP000722791">
    <property type="component" value="Unassembled WGS sequence"/>
</dbReference>
<sequence>MSGGNPDCETFSNSTFAAACHPLICTIGDDFISLLRLLCHGSRLAADTERKRLQVFLPTHLSEQRFPEPRHLQSLLCRLRALAHVTITQGHADADSCPAAYFPGQPRPTSIDPLAKSSASSPSWQHGTGLFASCYWRTVLCALRPHHLRSLELDGLVVKLRTHGSGGTSSLDSKQLVVDGGFAAKHQQRRRRRRAADTRQISKAASMELVAELLARAPLLQELALLRVTVLPAVEDG</sequence>
<evidence type="ECO:0000313" key="2">
    <source>
        <dbReference type="Proteomes" id="UP000722791"/>
    </source>
</evidence>
<accession>A0A8J4DGG0</accession>
<protein>
    <submittedName>
        <fullName evidence="1">Uncharacterized protein</fullName>
    </submittedName>
</protein>
<feature type="non-terminal residue" evidence="1">
    <location>
        <position position="1"/>
    </location>
</feature>
<dbReference type="AlphaFoldDB" id="A0A8J4DGG0"/>
<evidence type="ECO:0000313" key="1">
    <source>
        <dbReference type="EMBL" id="GIL99164.1"/>
    </source>
</evidence>
<reference evidence="1" key="1">
    <citation type="journal article" date="2021" name="Proc. Natl. Acad. Sci. U.S.A.">
        <title>Three genomes in the algal genus Volvox reveal the fate of a haploid sex-determining region after a transition to homothallism.</title>
        <authorList>
            <person name="Yamamoto K."/>
            <person name="Hamaji T."/>
            <person name="Kawai-Toyooka H."/>
            <person name="Matsuzaki R."/>
            <person name="Takahashi F."/>
            <person name="Nishimura Y."/>
            <person name="Kawachi M."/>
            <person name="Noguchi H."/>
            <person name="Minakuchi Y."/>
            <person name="Umen J.G."/>
            <person name="Toyoda A."/>
            <person name="Nozaki H."/>
        </authorList>
    </citation>
    <scope>NUCLEOTIDE SEQUENCE</scope>
    <source>
        <strain evidence="1">NIES-3785</strain>
    </source>
</reference>